<sequence>MAPTGPPMKWDTESDMKVSANSILCVQLFGLVLNLYDIKCSVSIARASPPAPFTFQTLTPSSPAPKSQSIYHRLHAIRKKVTGILDDEGGKATLAAASPLTPRGPKPGGGGSRRSTGKRSTARSKRVKDESDSDDDDHEYILFGSPSAKRESVRTAGRKRSYQEPDTDDDDDDDDDEEEDQDVEQEVSPAAKKANVGFKEEGGAADAAPEENGNGEDNGGDEIAQAKAFFGIGELDDTETDPEEV</sequence>
<feature type="region of interest" description="Disordered" evidence="1">
    <location>
        <begin position="90"/>
        <end position="245"/>
    </location>
</feature>
<protein>
    <submittedName>
        <fullName evidence="2">Uncharacterized protein</fullName>
    </submittedName>
</protein>
<dbReference type="EMBL" id="JAGTJR010000015">
    <property type="protein sequence ID" value="KAH7048384.1"/>
    <property type="molecule type" value="Genomic_DNA"/>
</dbReference>
<evidence type="ECO:0000313" key="3">
    <source>
        <dbReference type="Proteomes" id="UP000774617"/>
    </source>
</evidence>
<feature type="compositionally biased region" description="Acidic residues" evidence="1">
    <location>
        <begin position="165"/>
        <end position="185"/>
    </location>
</feature>
<accession>A0ABQ8G8R9</accession>
<evidence type="ECO:0000313" key="2">
    <source>
        <dbReference type="EMBL" id="KAH7048384.1"/>
    </source>
</evidence>
<evidence type="ECO:0000256" key="1">
    <source>
        <dbReference type="SAM" id="MobiDB-lite"/>
    </source>
</evidence>
<keyword evidence="3" id="KW-1185">Reference proteome</keyword>
<organism evidence="2 3">
    <name type="scientific">Macrophomina phaseolina</name>
    <dbReference type="NCBI Taxonomy" id="35725"/>
    <lineage>
        <taxon>Eukaryota</taxon>
        <taxon>Fungi</taxon>
        <taxon>Dikarya</taxon>
        <taxon>Ascomycota</taxon>
        <taxon>Pezizomycotina</taxon>
        <taxon>Dothideomycetes</taxon>
        <taxon>Dothideomycetes incertae sedis</taxon>
        <taxon>Botryosphaeriales</taxon>
        <taxon>Botryosphaeriaceae</taxon>
        <taxon>Macrophomina</taxon>
    </lineage>
</organism>
<feature type="compositionally biased region" description="Basic residues" evidence="1">
    <location>
        <begin position="115"/>
        <end position="126"/>
    </location>
</feature>
<name>A0ABQ8G8R9_9PEZI</name>
<reference evidence="2 3" key="1">
    <citation type="journal article" date="2021" name="Nat. Commun.">
        <title>Genetic determinants of endophytism in the Arabidopsis root mycobiome.</title>
        <authorList>
            <person name="Mesny F."/>
            <person name="Miyauchi S."/>
            <person name="Thiergart T."/>
            <person name="Pickel B."/>
            <person name="Atanasova L."/>
            <person name="Karlsson M."/>
            <person name="Huettel B."/>
            <person name="Barry K.W."/>
            <person name="Haridas S."/>
            <person name="Chen C."/>
            <person name="Bauer D."/>
            <person name="Andreopoulos W."/>
            <person name="Pangilinan J."/>
            <person name="LaButti K."/>
            <person name="Riley R."/>
            <person name="Lipzen A."/>
            <person name="Clum A."/>
            <person name="Drula E."/>
            <person name="Henrissat B."/>
            <person name="Kohler A."/>
            <person name="Grigoriev I.V."/>
            <person name="Martin F.M."/>
            <person name="Hacquard S."/>
        </authorList>
    </citation>
    <scope>NUCLEOTIDE SEQUENCE [LARGE SCALE GENOMIC DNA]</scope>
    <source>
        <strain evidence="2 3">MPI-SDFR-AT-0080</strain>
    </source>
</reference>
<comment type="caution">
    <text evidence="2">The sequence shown here is derived from an EMBL/GenBank/DDBJ whole genome shotgun (WGS) entry which is preliminary data.</text>
</comment>
<proteinExistence type="predicted"/>
<dbReference type="Proteomes" id="UP000774617">
    <property type="component" value="Unassembled WGS sequence"/>
</dbReference>
<gene>
    <name evidence="2" type="ORF">B0J12DRAFT_700256</name>
</gene>
<feature type="compositionally biased region" description="Acidic residues" evidence="1">
    <location>
        <begin position="234"/>
        <end position="245"/>
    </location>
</feature>